<feature type="domain" description="SnoaL-like" evidence="1">
    <location>
        <begin position="4"/>
        <end position="122"/>
    </location>
</feature>
<reference evidence="2 3" key="1">
    <citation type="submission" date="2015-07" db="EMBL/GenBank/DDBJ databases">
        <title>Genome sequencing of Kibdelosporangium phytohabitans.</title>
        <authorList>
            <person name="Qin S."/>
            <person name="Xing K."/>
        </authorList>
    </citation>
    <scope>NUCLEOTIDE SEQUENCE [LARGE SCALE GENOMIC DNA]</scope>
    <source>
        <strain evidence="2 3">KLBMP1111</strain>
    </source>
</reference>
<sequence length="191" mass="21655">MNARVEDKQAISELMTGWMHRDLNEWDHLRGLFHPGARMEIAWFEGPATEFVAASEKMGHSDLRSKHLIANPVITFNGDKAVVETNAVLVAENVRLNLGFNVHNRFIDRVGKRDGRWGIVHRCSVYDNGTFTFPLGLVDIDQAVVTKYPREYAALAYVLEKSGYPVNRVFPTKGSDLEREIKDAAAKWLNE</sequence>
<evidence type="ECO:0000313" key="3">
    <source>
        <dbReference type="Proteomes" id="UP000063699"/>
    </source>
</evidence>
<dbReference type="OrthoDB" id="1492465at2"/>
<gene>
    <name evidence="2" type="ORF">AOZ06_15195</name>
</gene>
<keyword evidence="3" id="KW-1185">Reference proteome</keyword>
<organism evidence="2 3">
    <name type="scientific">Kibdelosporangium phytohabitans</name>
    <dbReference type="NCBI Taxonomy" id="860235"/>
    <lineage>
        <taxon>Bacteria</taxon>
        <taxon>Bacillati</taxon>
        <taxon>Actinomycetota</taxon>
        <taxon>Actinomycetes</taxon>
        <taxon>Pseudonocardiales</taxon>
        <taxon>Pseudonocardiaceae</taxon>
        <taxon>Kibdelosporangium</taxon>
    </lineage>
</organism>
<protein>
    <recommendedName>
        <fullName evidence="1">SnoaL-like domain-containing protein</fullName>
    </recommendedName>
</protein>
<dbReference type="AlphaFoldDB" id="A0A0N9HXD0"/>
<dbReference type="EMBL" id="CP012752">
    <property type="protein sequence ID" value="ALG08083.1"/>
    <property type="molecule type" value="Genomic_DNA"/>
</dbReference>
<name>A0A0N9HXD0_9PSEU</name>
<proteinExistence type="predicted"/>
<accession>A0A0N9HXD0</accession>
<dbReference type="InterPro" id="IPR037401">
    <property type="entry name" value="SnoaL-like"/>
</dbReference>
<dbReference type="Proteomes" id="UP000063699">
    <property type="component" value="Chromosome"/>
</dbReference>
<dbReference type="InterPro" id="IPR032710">
    <property type="entry name" value="NTF2-like_dom_sf"/>
</dbReference>
<evidence type="ECO:0000313" key="2">
    <source>
        <dbReference type="EMBL" id="ALG08083.1"/>
    </source>
</evidence>
<dbReference type="KEGG" id="kphy:AOZ06_15195"/>
<dbReference type="Pfam" id="PF13577">
    <property type="entry name" value="SnoaL_4"/>
    <property type="match status" value="1"/>
</dbReference>
<dbReference type="SUPFAM" id="SSF54427">
    <property type="entry name" value="NTF2-like"/>
    <property type="match status" value="1"/>
</dbReference>
<dbReference type="Gene3D" id="3.10.450.50">
    <property type="match status" value="1"/>
</dbReference>
<dbReference type="RefSeq" id="WP_054289990.1">
    <property type="nucleotide sequence ID" value="NZ_CP012752.1"/>
</dbReference>
<evidence type="ECO:0000259" key="1">
    <source>
        <dbReference type="Pfam" id="PF13577"/>
    </source>
</evidence>
<dbReference type="STRING" id="860235.AOZ06_15195"/>